<dbReference type="EMBL" id="JAWWNJ010000017">
    <property type="protein sequence ID" value="KAK7038623.1"/>
    <property type="molecule type" value="Genomic_DNA"/>
</dbReference>
<keyword evidence="3" id="KW-1185">Reference proteome</keyword>
<sequence>MSSESVADTDETSSVWSWSTYEPNISWPHDWKKHTNFTGIVYWTSDDGKLVTTDDAGDERTRARIMHEYREYWNWFDAIDDEDAEMHVYNVNMQTRITFASWKLGEIYKCGEGEDELRTLHRSQSWDYFWEFAKHRTRLPPALEQEFIDAMTLIMNGSCFQREGEALYGTPLRRTTAEAHLGGVSSSAKLATTPTTTTTGDLVPALVYHMGQVMFSVSTARSRAQRAQHPMTSTSTPTQATVRMWDLLIGLMLLANHRKYRGRLSAVMSSKGAIKLPAFRAMVRSLLAEWGESNLVAAVILSVNVAFLGIQTLTNLQRTASIVSSLFALMSLIIGLHRVWQHREKTEVDREDARSYLYFFNLNLNLLFATHGGPGSHMYKAPPTPLDLTFTAALLAVPRAALQWAVLVFAFAVGAYAFKHEAEDEKAWRGWVGCGDEWDWMVGCF</sequence>
<evidence type="ECO:0000256" key="1">
    <source>
        <dbReference type="SAM" id="Phobius"/>
    </source>
</evidence>
<reference evidence="2 3" key="1">
    <citation type="journal article" date="2024" name="J Genomics">
        <title>Draft genome sequencing and assembly of Favolaschia claudopus CIRM-BRFM 2984 isolated from oak limbs.</title>
        <authorList>
            <person name="Navarro D."/>
            <person name="Drula E."/>
            <person name="Chaduli D."/>
            <person name="Cazenave R."/>
            <person name="Ahrendt S."/>
            <person name="Wang J."/>
            <person name="Lipzen A."/>
            <person name="Daum C."/>
            <person name="Barry K."/>
            <person name="Grigoriev I.V."/>
            <person name="Favel A."/>
            <person name="Rosso M.N."/>
            <person name="Martin F."/>
        </authorList>
    </citation>
    <scope>NUCLEOTIDE SEQUENCE [LARGE SCALE GENOMIC DNA]</scope>
    <source>
        <strain evidence="2 3">CIRM-BRFM 2984</strain>
    </source>
</reference>
<keyword evidence="1" id="KW-0472">Membrane</keyword>
<protein>
    <submittedName>
        <fullName evidence="2">Uncharacterized protein</fullName>
    </submittedName>
</protein>
<keyword evidence="1" id="KW-1133">Transmembrane helix</keyword>
<feature type="transmembrane region" description="Helical" evidence="1">
    <location>
        <begin position="393"/>
        <end position="418"/>
    </location>
</feature>
<dbReference type="Proteomes" id="UP001362999">
    <property type="component" value="Unassembled WGS sequence"/>
</dbReference>
<name>A0AAW0CJZ5_9AGAR</name>
<organism evidence="2 3">
    <name type="scientific">Favolaschia claudopus</name>
    <dbReference type="NCBI Taxonomy" id="2862362"/>
    <lineage>
        <taxon>Eukaryota</taxon>
        <taxon>Fungi</taxon>
        <taxon>Dikarya</taxon>
        <taxon>Basidiomycota</taxon>
        <taxon>Agaricomycotina</taxon>
        <taxon>Agaricomycetes</taxon>
        <taxon>Agaricomycetidae</taxon>
        <taxon>Agaricales</taxon>
        <taxon>Marasmiineae</taxon>
        <taxon>Mycenaceae</taxon>
        <taxon>Favolaschia</taxon>
    </lineage>
</organism>
<keyword evidence="1" id="KW-0812">Transmembrane</keyword>
<evidence type="ECO:0000313" key="3">
    <source>
        <dbReference type="Proteomes" id="UP001362999"/>
    </source>
</evidence>
<feature type="transmembrane region" description="Helical" evidence="1">
    <location>
        <begin position="319"/>
        <end position="336"/>
    </location>
</feature>
<dbReference type="AlphaFoldDB" id="A0AAW0CJZ5"/>
<evidence type="ECO:0000313" key="2">
    <source>
        <dbReference type="EMBL" id="KAK7038623.1"/>
    </source>
</evidence>
<gene>
    <name evidence="2" type="ORF">R3P38DRAFT_2906754</name>
</gene>
<feature type="transmembrane region" description="Helical" evidence="1">
    <location>
        <begin position="356"/>
        <end position="373"/>
    </location>
</feature>
<comment type="caution">
    <text evidence="2">The sequence shown here is derived from an EMBL/GenBank/DDBJ whole genome shotgun (WGS) entry which is preliminary data.</text>
</comment>
<proteinExistence type="predicted"/>
<accession>A0AAW0CJZ5</accession>